<reference evidence="3" key="1">
    <citation type="submission" date="2020-10" db="EMBL/GenBank/DDBJ databases">
        <authorList>
            <person name="Gilroy R."/>
        </authorList>
    </citation>
    <scope>NUCLEOTIDE SEQUENCE</scope>
    <source>
        <strain evidence="3">ChiSxjej2B14-6234</strain>
    </source>
</reference>
<dbReference type="Proteomes" id="UP000886887">
    <property type="component" value="Unassembled WGS sequence"/>
</dbReference>
<organism evidence="3 4">
    <name type="scientific">Candidatus Onthenecus intestinigallinarum</name>
    <dbReference type="NCBI Taxonomy" id="2840875"/>
    <lineage>
        <taxon>Bacteria</taxon>
        <taxon>Bacillati</taxon>
        <taxon>Bacillota</taxon>
        <taxon>Clostridia</taxon>
        <taxon>Eubacteriales</taxon>
        <taxon>Candidatus Onthenecus</taxon>
    </lineage>
</organism>
<protein>
    <submittedName>
        <fullName evidence="3">Thermonuclease family protein</fullName>
    </submittedName>
</protein>
<gene>
    <name evidence="3" type="ORF">IAB73_08780</name>
</gene>
<feature type="chain" id="PRO_5038460023" evidence="1">
    <location>
        <begin position="25"/>
        <end position="422"/>
    </location>
</feature>
<reference evidence="3" key="2">
    <citation type="journal article" date="2021" name="PeerJ">
        <title>Extensive microbial diversity within the chicken gut microbiome revealed by metagenomics and culture.</title>
        <authorList>
            <person name="Gilroy R."/>
            <person name="Ravi A."/>
            <person name="Getino M."/>
            <person name="Pursley I."/>
            <person name="Horton D.L."/>
            <person name="Alikhan N.F."/>
            <person name="Baker D."/>
            <person name="Gharbi K."/>
            <person name="Hall N."/>
            <person name="Watson M."/>
            <person name="Adriaenssens E.M."/>
            <person name="Foster-Nyarko E."/>
            <person name="Jarju S."/>
            <person name="Secka A."/>
            <person name="Antonio M."/>
            <person name="Oren A."/>
            <person name="Chaudhuri R.R."/>
            <person name="La Ragione R."/>
            <person name="Hildebrand F."/>
            <person name="Pallen M.J."/>
        </authorList>
    </citation>
    <scope>NUCLEOTIDE SEQUENCE</scope>
    <source>
        <strain evidence="3">ChiSxjej2B14-6234</strain>
    </source>
</reference>
<evidence type="ECO:0000313" key="3">
    <source>
        <dbReference type="EMBL" id="HIQ72284.1"/>
    </source>
</evidence>
<comment type="caution">
    <text evidence="3">The sequence shown here is derived from an EMBL/GenBank/DDBJ whole genome shotgun (WGS) entry which is preliminary data.</text>
</comment>
<accession>A0A9D0ZAS8</accession>
<evidence type="ECO:0000313" key="4">
    <source>
        <dbReference type="Proteomes" id="UP000886887"/>
    </source>
</evidence>
<dbReference type="InterPro" id="IPR016071">
    <property type="entry name" value="Staphylococal_nuclease_OB-fold"/>
</dbReference>
<sequence length="422" mass="45700">MMKRIACCLALACLLLVGMRASLAEAPVDYAGELKLDMTSDTLKQEVTVHAFIDGDTTHFDVPASIAASGVLKARYLGINTPETTNRVEEYGKAAARFTQERLSTAASILIESDDGRWNLDSTGERHLVWVWYKPDAASDYRNLNVEILQNGLAVGNAAANNRYGEWCTAALAQAKAQGLNLYSGEPDPDFDYGDALELTIRDLRCDPERYDGRKVAFTGIITMNDAQSVYMEAYDPETDRCYGVCVYYGYGMSAPALNVLKVGNESRIVGTFQYHAPSDTYQVAGLSYRMMDPDDPDNIQKIGEGQPAYAPLDPETFARGTAEVQTGEGVRTVDCAELALFTTVQLQDLRVADAAEDAAGLWLTCTAGDVQVQVRADAAACAGLTADGCAGGTIDVRGIVLRQDGTYLIRAFETDAVTLHP</sequence>
<proteinExistence type="predicted"/>
<dbReference type="InterPro" id="IPR035437">
    <property type="entry name" value="SNase_OB-fold_sf"/>
</dbReference>
<dbReference type="Gene3D" id="2.40.50.90">
    <property type="match status" value="1"/>
</dbReference>
<evidence type="ECO:0000259" key="2">
    <source>
        <dbReference type="PROSITE" id="PS50830"/>
    </source>
</evidence>
<evidence type="ECO:0000256" key="1">
    <source>
        <dbReference type="SAM" id="SignalP"/>
    </source>
</evidence>
<name>A0A9D0ZAS8_9FIRM</name>
<dbReference type="PROSITE" id="PS50830">
    <property type="entry name" value="TNASE_3"/>
    <property type="match status" value="1"/>
</dbReference>
<dbReference type="EMBL" id="DVFJ01000031">
    <property type="protein sequence ID" value="HIQ72284.1"/>
    <property type="molecule type" value="Genomic_DNA"/>
</dbReference>
<dbReference type="SUPFAM" id="SSF50199">
    <property type="entry name" value="Staphylococcal nuclease"/>
    <property type="match status" value="1"/>
</dbReference>
<feature type="domain" description="TNase-like" evidence="2">
    <location>
        <begin position="43"/>
        <end position="185"/>
    </location>
</feature>
<dbReference type="AlphaFoldDB" id="A0A9D0ZAS8"/>
<keyword evidence="1" id="KW-0732">Signal</keyword>
<dbReference type="Pfam" id="PF00565">
    <property type="entry name" value="SNase"/>
    <property type="match status" value="1"/>
</dbReference>
<dbReference type="SMART" id="SM00318">
    <property type="entry name" value="SNc"/>
    <property type="match status" value="1"/>
</dbReference>
<feature type="signal peptide" evidence="1">
    <location>
        <begin position="1"/>
        <end position="24"/>
    </location>
</feature>